<keyword evidence="3 9" id="KW-1133">Transmembrane helix</keyword>
<evidence type="ECO:0000259" key="10">
    <source>
        <dbReference type="PROSITE" id="PS50262"/>
    </source>
</evidence>
<keyword evidence="7" id="KW-0807">Transducer</keyword>
<comment type="caution">
    <text evidence="11">The sequence shown here is derived from an EMBL/GenBank/DDBJ whole genome shotgun (WGS) entry which is preliminary data.</text>
</comment>
<accession>A0A9D3Y1I1</accession>
<dbReference type="InterPro" id="IPR000276">
    <property type="entry name" value="GPCR_Rhodpsn"/>
</dbReference>
<name>A0A9D3Y1I1_DREPO</name>
<dbReference type="AlphaFoldDB" id="A0A9D3Y1I1"/>
<keyword evidence="12" id="KW-1185">Reference proteome</keyword>
<evidence type="ECO:0000256" key="8">
    <source>
        <dbReference type="ARBA" id="ARBA00025736"/>
    </source>
</evidence>
<organism evidence="11 12">
    <name type="scientific">Dreissena polymorpha</name>
    <name type="common">Zebra mussel</name>
    <name type="synonym">Mytilus polymorpha</name>
    <dbReference type="NCBI Taxonomy" id="45954"/>
    <lineage>
        <taxon>Eukaryota</taxon>
        <taxon>Metazoa</taxon>
        <taxon>Spiralia</taxon>
        <taxon>Lophotrochozoa</taxon>
        <taxon>Mollusca</taxon>
        <taxon>Bivalvia</taxon>
        <taxon>Autobranchia</taxon>
        <taxon>Heteroconchia</taxon>
        <taxon>Euheterodonta</taxon>
        <taxon>Imparidentia</taxon>
        <taxon>Neoheterodontei</taxon>
        <taxon>Myida</taxon>
        <taxon>Dreissenoidea</taxon>
        <taxon>Dreissenidae</taxon>
        <taxon>Dreissena</taxon>
    </lineage>
</organism>
<evidence type="ECO:0000256" key="1">
    <source>
        <dbReference type="ARBA" id="ARBA00004141"/>
    </source>
</evidence>
<keyword evidence="4" id="KW-0297">G-protein coupled receptor</keyword>
<evidence type="ECO:0000313" key="11">
    <source>
        <dbReference type="EMBL" id="KAH3690241.1"/>
    </source>
</evidence>
<dbReference type="GO" id="GO:0004875">
    <property type="term" value="F:complement receptor activity"/>
    <property type="evidence" value="ECO:0007669"/>
    <property type="project" value="TreeGrafter"/>
</dbReference>
<dbReference type="PANTHER" id="PTHR24225">
    <property type="entry name" value="CHEMOTACTIC RECEPTOR"/>
    <property type="match status" value="1"/>
</dbReference>
<dbReference type="Gene3D" id="1.20.1070.10">
    <property type="entry name" value="Rhodopsin 7-helix transmembrane proteins"/>
    <property type="match status" value="1"/>
</dbReference>
<dbReference type="EMBL" id="JAIWYP010000072">
    <property type="protein sequence ID" value="KAH3690241.1"/>
    <property type="molecule type" value="Genomic_DNA"/>
</dbReference>
<evidence type="ECO:0000313" key="12">
    <source>
        <dbReference type="Proteomes" id="UP000828390"/>
    </source>
</evidence>
<feature type="domain" description="G-protein coupled receptors family 1 profile" evidence="10">
    <location>
        <begin position="1"/>
        <end position="120"/>
    </location>
</feature>
<comment type="subcellular location">
    <subcellularLocation>
        <location evidence="1">Membrane</location>
        <topology evidence="1">Multi-pass membrane protein</topology>
    </subcellularLocation>
</comment>
<evidence type="ECO:0000256" key="7">
    <source>
        <dbReference type="ARBA" id="ARBA00023224"/>
    </source>
</evidence>
<dbReference type="GO" id="GO:0004930">
    <property type="term" value="F:G protein-coupled receptor activity"/>
    <property type="evidence" value="ECO:0007669"/>
    <property type="project" value="UniProtKB-KW"/>
</dbReference>
<dbReference type="InterPro" id="IPR017452">
    <property type="entry name" value="GPCR_Rhodpsn_7TM"/>
</dbReference>
<dbReference type="SUPFAM" id="SSF81321">
    <property type="entry name" value="Family A G protein-coupled receptor-like"/>
    <property type="match status" value="1"/>
</dbReference>
<evidence type="ECO:0000256" key="4">
    <source>
        <dbReference type="ARBA" id="ARBA00023040"/>
    </source>
</evidence>
<dbReference type="GO" id="GO:0007200">
    <property type="term" value="P:phospholipase C-activating G protein-coupled receptor signaling pathway"/>
    <property type="evidence" value="ECO:0007669"/>
    <property type="project" value="TreeGrafter"/>
</dbReference>
<keyword evidence="2 9" id="KW-0812">Transmembrane</keyword>
<keyword evidence="6" id="KW-0675">Receptor</keyword>
<reference evidence="11" key="1">
    <citation type="journal article" date="2019" name="bioRxiv">
        <title>The Genome of the Zebra Mussel, Dreissena polymorpha: A Resource for Invasive Species Research.</title>
        <authorList>
            <person name="McCartney M.A."/>
            <person name="Auch B."/>
            <person name="Kono T."/>
            <person name="Mallez S."/>
            <person name="Zhang Y."/>
            <person name="Obille A."/>
            <person name="Becker A."/>
            <person name="Abrahante J.E."/>
            <person name="Garbe J."/>
            <person name="Badalamenti J.P."/>
            <person name="Herman A."/>
            <person name="Mangelson H."/>
            <person name="Liachko I."/>
            <person name="Sullivan S."/>
            <person name="Sone E.D."/>
            <person name="Koren S."/>
            <person name="Silverstein K.A.T."/>
            <person name="Beckman K.B."/>
            <person name="Gohl D.M."/>
        </authorList>
    </citation>
    <scope>NUCLEOTIDE SEQUENCE</scope>
    <source>
        <strain evidence="11">Duluth1</strain>
        <tissue evidence="11">Whole animal</tissue>
    </source>
</reference>
<gene>
    <name evidence="11" type="ORF">DPMN_192409</name>
</gene>
<dbReference type="GO" id="GO:0005886">
    <property type="term" value="C:plasma membrane"/>
    <property type="evidence" value="ECO:0007669"/>
    <property type="project" value="TreeGrafter"/>
</dbReference>
<dbReference type="Pfam" id="PF00001">
    <property type="entry name" value="7tm_1"/>
    <property type="match status" value="1"/>
</dbReference>
<evidence type="ECO:0000256" key="3">
    <source>
        <dbReference type="ARBA" id="ARBA00022989"/>
    </source>
</evidence>
<protein>
    <recommendedName>
        <fullName evidence="10">G-protein coupled receptors family 1 profile domain-containing protein</fullName>
    </recommendedName>
</protein>
<dbReference type="PANTHER" id="PTHR24225:SF24">
    <property type="entry name" value="G-PROTEIN COUPLED RECEPTORS FAMILY 1 PROFILE DOMAIN-CONTAINING PROTEIN"/>
    <property type="match status" value="1"/>
</dbReference>
<evidence type="ECO:0000256" key="2">
    <source>
        <dbReference type="ARBA" id="ARBA00022692"/>
    </source>
</evidence>
<feature type="transmembrane region" description="Helical" evidence="9">
    <location>
        <begin position="83"/>
        <end position="103"/>
    </location>
</feature>
<evidence type="ECO:0000256" key="5">
    <source>
        <dbReference type="ARBA" id="ARBA00023136"/>
    </source>
</evidence>
<evidence type="ECO:0000256" key="9">
    <source>
        <dbReference type="SAM" id="Phobius"/>
    </source>
</evidence>
<dbReference type="Proteomes" id="UP000828390">
    <property type="component" value="Unassembled WGS sequence"/>
</dbReference>
<reference evidence="11" key="2">
    <citation type="submission" date="2020-11" db="EMBL/GenBank/DDBJ databases">
        <authorList>
            <person name="McCartney M.A."/>
            <person name="Auch B."/>
            <person name="Kono T."/>
            <person name="Mallez S."/>
            <person name="Becker A."/>
            <person name="Gohl D.M."/>
            <person name="Silverstein K.A.T."/>
            <person name="Koren S."/>
            <person name="Bechman K.B."/>
            <person name="Herman A."/>
            <person name="Abrahante J.E."/>
            <person name="Garbe J."/>
        </authorList>
    </citation>
    <scope>NUCLEOTIDE SEQUENCE</scope>
    <source>
        <strain evidence="11">Duluth1</strain>
        <tissue evidence="11">Whole animal</tissue>
    </source>
</reference>
<comment type="similarity">
    <text evidence="8">Belongs to the chemokine-like receptor (CMKLR) family.</text>
</comment>
<dbReference type="PROSITE" id="PS50262">
    <property type="entry name" value="G_PROTEIN_RECEP_F1_2"/>
    <property type="match status" value="1"/>
</dbReference>
<dbReference type="GO" id="GO:0007204">
    <property type="term" value="P:positive regulation of cytosolic calcium ion concentration"/>
    <property type="evidence" value="ECO:0007669"/>
    <property type="project" value="TreeGrafter"/>
</dbReference>
<evidence type="ECO:0000256" key="6">
    <source>
        <dbReference type="ARBA" id="ARBA00023170"/>
    </source>
</evidence>
<dbReference type="InterPro" id="IPR000826">
    <property type="entry name" value="Formyl_rcpt-rel"/>
</dbReference>
<sequence length="120" mass="13050">MAVADLLTGGFDAVVRAIELTAGNHILVMPWSAGTQACKLQRSLVNACAMASNFLLATTSLDRAIVIAKPMIHFKRGFVMQKVLTASCWIISICGSIPVYISFHLKQYHVRGINIEICDA</sequence>
<keyword evidence="5 9" id="KW-0472">Membrane</keyword>
<proteinExistence type="inferred from homology"/>